<dbReference type="EMBL" id="LUGH01000549">
    <property type="protein sequence ID" value="OBZ84147.1"/>
    <property type="molecule type" value="Genomic_DNA"/>
</dbReference>
<reference evidence="2 3" key="1">
    <citation type="submission" date="2016-03" db="EMBL/GenBank/DDBJ databases">
        <title>Choanephora cucurbitarum.</title>
        <authorList>
            <person name="Min B."/>
            <person name="Park H."/>
            <person name="Park J.-H."/>
            <person name="Shin H.-D."/>
            <person name="Choi I.-G."/>
        </authorList>
    </citation>
    <scope>NUCLEOTIDE SEQUENCE [LARGE SCALE GENOMIC DNA]</scope>
    <source>
        <strain evidence="2 3">KUS-F28377</strain>
    </source>
</reference>
<dbReference type="Proteomes" id="UP000093000">
    <property type="component" value="Unassembled WGS sequence"/>
</dbReference>
<name>A0A1C7N543_9FUNG</name>
<dbReference type="OrthoDB" id="72831at2759"/>
<comment type="caution">
    <text evidence="2">The sequence shown here is derived from an EMBL/GenBank/DDBJ whole genome shotgun (WGS) entry which is preliminary data.</text>
</comment>
<feature type="coiled-coil region" evidence="1">
    <location>
        <begin position="224"/>
        <end position="293"/>
    </location>
</feature>
<accession>A0A1C7N543</accession>
<dbReference type="PANTHER" id="PTHR33324">
    <property type="entry name" value="EXPRESSED PROTEIN"/>
    <property type="match status" value="1"/>
</dbReference>
<dbReference type="InParanoid" id="A0A1C7N543"/>
<dbReference type="PANTHER" id="PTHR33324:SF2">
    <property type="entry name" value="MYB_SANT-LIKE DNA-BINDING DOMAIN-CONTAINING PROTEIN"/>
    <property type="match status" value="1"/>
</dbReference>
<protein>
    <submittedName>
        <fullName evidence="2">Uncharacterized protein</fullName>
    </submittedName>
</protein>
<keyword evidence="1" id="KW-0175">Coiled coil</keyword>
<keyword evidence="3" id="KW-1185">Reference proteome</keyword>
<sequence length="328" mass="38071">MSQTINNNKNSKKTYTNWTTDFPIDPITGEKGQCSKELLFKWLSVPENFSRWNSKSKKGEINRSAGESKCTVIKDIVQYMKDRGIHHRTVANINTRLSQMKQRYITAVEWLNSHSQGIMERTFIADDPEANKKTQEKAIRDGLLKMCPEYDQMAAIWIGDVLAEPICQSEENSSAVIMRVDPSSNSAGNSSVIEKVIQDPVAPVNSRKRKANTVDPTRDLIIQQNELEDKRLAIEKERLAIEREKLQIERKKLKLLEEDFKFQRNIEERRIKLMELEAEAMTMKATVAEKRLESSQKQVKVEKYKMLYEAELISRNVYHTLLRELYDL</sequence>
<evidence type="ECO:0000313" key="3">
    <source>
        <dbReference type="Proteomes" id="UP000093000"/>
    </source>
</evidence>
<gene>
    <name evidence="2" type="ORF">A0J61_07807</name>
</gene>
<dbReference type="STRING" id="101091.A0A1C7N543"/>
<proteinExistence type="predicted"/>
<evidence type="ECO:0000313" key="2">
    <source>
        <dbReference type="EMBL" id="OBZ84147.1"/>
    </source>
</evidence>
<evidence type="ECO:0000256" key="1">
    <source>
        <dbReference type="SAM" id="Coils"/>
    </source>
</evidence>
<organism evidence="2 3">
    <name type="scientific">Choanephora cucurbitarum</name>
    <dbReference type="NCBI Taxonomy" id="101091"/>
    <lineage>
        <taxon>Eukaryota</taxon>
        <taxon>Fungi</taxon>
        <taxon>Fungi incertae sedis</taxon>
        <taxon>Mucoromycota</taxon>
        <taxon>Mucoromycotina</taxon>
        <taxon>Mucoromycetes</taxon>
        <taxon>Mucorales</taxon>
        <taxon>Mucorineae</taxon>
        <taxon>Choanephoraceae</taxon>
        <taxon>Choanephoroideae</taxon>
        <taxon>Choanephora</taxon>
    </lineage>
</organism>
<dbReference type="AlphaFoldDB" id="A0A1C7N543"/>